<feature type="domain" description="Integrase catalytic" evidence="2">
    <location>
        <begin position="192"/>
        <end position="283"/>
    </location>
</feature>
<dbReference type="InterPro" id="IPR012337">
    <property type="entry name" value="RNaseH-like_sf"/>
</dbReference>
<proteinExistence type="predicted"/>
<comment type="caution">
    <text evidence="3">The sequence shown here is derived from an EMBL/GenBank/DDBJ whole genome shotgun (WGS) entry which is preliminary data.</text>
</comment>
<evidence type="ECO:0000259" key="2">
    <source>
        <dbReference type="PROSITE" id="PS50994"/>
    </source>
</evidence>
<dbReference type="SUPFAM" id="SSF53098">
    <property type="entry name" value="Ribonuclease H-like"/>
    <property type="match status" value="1"/>
</dbReference>
<feature type="compositionally biased region" description="Acidic residues" evidence="1">
    <location>
        <begin position="22"/>
        <end position="32"/>
    </location>
</feature>
<dbReference type="PROSITE" id="PS50994">
    <property type="entry name" value="INTEGRASE"/>
    <property type="match status" value="1"/>
</dbReference>
<dbReference type="AlphaFoldDB" id="A0AAE0F561"/>
<evidence type="ECO:0000313" key="3">
    <source>
        <dbReference type="EMBL" id="KAK3251752.1"/>
    </source>
</evidence>
<protein>
    <recommendedName>
        <fullName evidence="2">Integrase catalytic domain-containing protein</fullName>
    </recommendedName>
</protein>
<evidence type="ECO:0000313" key="4">
    <source>
        <dbReference type="Proteomes" id="UP001190700"/>
    </source>
</evidence>
<dbReference type="GO" id="GO:0015074">
    <property type="term" value="P:DNA integration"/>
    <property type="evidence" value="ECO:0007669"/>
    <property type="project" value="InterPro"/>
</dbReference>
<evidence type="ECO:0000256" key="1">
    <source>
        <dbReference type="SAM" id="MobiDB-lite"/>
    </source>
</evidence>
<dbReference type="InterPro" id="IPR001584">
    <property type="entry name" value="Integrase_cat-core"/>
</dbReference>
<organism evidence="3 4">
    <name type="scientific">Cymbomonas tetramitiformis</name>
    <dbReference type="NCBI Taxonomy" id="36881"/>
    <lineage>
        <taxon>Eukaryota</taxon>
        <taxon>Viridiplantae</taxon>
        <taxon>Chlorophyta</taxon>
        <taxon>Pyramimonadophyceae</taxon>
        <taxon>Pyramimonadales</taxon>
        <taxon>Pyramimonadaceae</taxon>
        <taxon>Cymbomonas</taxon>
    </lineage>
</organism>
<dbReference type="InterPro" id="IPR036397">
    <property type="entry name" value="RNaseH_sf"/>
</dbReference>
<sequence>MDQEEEKLQFASPGKDGREIFEDSDPEDELEELSTRKRTRTHERKEWVALLSASSFDSCMERIKEACSSGFSKADKPHTAKRTGNITYKYKCSLYKSSGCKVYFNLIRTSIDRDSCDLFQSGEHDHEAFFNKGLNPRVKTRLSTARQVLEEQTVLRGRVFAFTHELNTMRVSIGKFDQPILLVHPMFSAECLVDGGKEFEGEFEQLCRDCLIDRRVTSPDSPEGNGLTERVVRTMKFCFKKLALEKGLDYEWDEQLWPLVLSSNAARQESTGVAPFTLLFAQEAMVPPA</sequence>
<feature type="region of interest" description="Disordered" evidence="1">
    <location>
        <begin position="1"/>
        <end position="38"/>
    </location>
</feature>
<accession>A0AAE0F561</accession>
<keyword evidence="4" id="KW-1185">Reference proteome</keyword>
<dbReference type="GO" id="GO:0003676">
    <property type="term" value="F:nucleic acid binding"/>
    <property type="evidence" value="ECO:0007669"/>
    <property type="project" value="InterPro"/>
</dbReference>
<gene>
    <name evidence="3" type="ORF">CYMTET_38917</name>
</gene>
<name>A0AAE0F561_9CHLO</name>
<dbReference type="EMBL" id="LGRX02025851">
    <property type="protein sequence ID" value="KAK3251752.1"/>
    <property type="molecule type" value="Genomic_DNA"/>
</dbReference>
<reference evidence="3 4" key="1">
    <citation type="journal article" date="2015" name="Genome Biol. Evol.">
        <title>Comparative Genomics of a Bacterivorous Green Alga Reveals Evolutionary Causalities and Consequences of Phago-Mixotrophic Mode of Nutrition.</title>
        <authorList>
            <person name="Burns J.A."/>
            <person name="Paasch A."/>
            <person name="Narechania A."/>
            <person name="Kim E."/>
        </authorList>
    </citation>
    <scope>NUCLEOTIDE SEQUENCE [LARGE SCALE GENOMIC DNA]</scope>
    <source>
        <strain evidence="3 4">PLY_AMNH</strain>
    </source>
</reference>
<dbReference type="Gene3D" id="3.30.420.10">
    <property type="entry name" value="Ribonuclease H-like superfamily/Ribonuclease H"/>
    <property type="match status" value="1"/>
</dbReference>
<dbReference type="Proteomes" id="UP001190700">
    <property type="component" value="Unassembled WGS sequence"/>
</dbReference>